<sequence>MPDERKIIHCDCNEPYHQIVFDYWKEDGDLLIYAQMRHYLPWWKRLLVAINYVRGCDQVHIDYVEAMIYEKYKIKELRNFLDDILEDKLHMPDRIAE</sequence>
<gene>
    <name evidence="1" type="ORF">SmphiM12_194</name>
</gene>
<reference evidence="1 2" key="2">
    <citation type="journal article" date="2014" name="Virology">
        <title>The structure of Sinorhizobium meliloti phage PhiM12, which has a novel T=19l triangulation number and is the founder of a new group of T4-superfamily phages.</title>
        <authorList>
            <person name="Stroupe M.E."/>
            <person name="Brewer T.E."/>
            <person name="Sousa D.R."/>
            <person name="Jones K.M."/>
        </authorList>
    </citation>
    <scope>NUCLEOTIDE SEQUENCE [LARGE SCALE GENOMIC DNA]</scope>
</reference>
<reference evidence="1 2" key="1">
    <citation type="journal article" date="2014" name="Virology">
        <title>The genome, proteome and phylogenetic analysis of Sinorhizobium meliloti phage PhiM12, the founder of a new group of T4-superfamily phages.</title>
        <authorList>
            <person name="Brewer T.E."/>
            <person name="Elizabeth Stroupe M."/>
            <person name="Jones K.M."/>
        </authorList>
    </citation>
    <scope>NUCLEOTIDE SEQUENCE [LARGE SCALE GENOMIC DNA]</scope>
</reference>
<keyword evidence="2" id="KW-1185">Reference proteome</keyword>
<proteinExistence type="predicted"/>
<dbReference type="EMBL" id="KF381361">
    <property type="protein sequence ID" value="AGR47826.1"/>
    <property type="molecule type" value="Genomic_DNA"/>
</dbReference>
<name>S5M6Y2_9CAUD</name>
<dbReference type="KEGG" id="vg:24422823"/>
<dbReference type="RefSeq" id="YP_009143063.1">
    <property type="nucleotide sequence ID" value="NC_027204.1"/>
</dbReference>
<protein>
    <submittedName>
        <fullName evidence="1">Uncharacterized protein</fullName>
    </submittedName>
</protein>
<dbReference type="GeneID" id="24422823"/>
<evidence type="ECO:0000313" key="1">
    <source>
        <dbReference type="EMBL" id="AGR47826.1"/>
    </source>
</evidence>
<organism evidence="1 2">
    <name type="scientific">Sinorhizobium phage phiM12</name>
    <dbReference type="NCBI Taxonomy" id="1357423"/>
    <lineage>
        <taxon>Viruses</taxon>
        <taxon>Duplodnaviria</taxon>
        <taxon>Heunggongvirae</taxon>
        <taxon>Uroviricota</taxon>
        <taxon>Caudoviricetes</taxon>
        <taxon>Emdodecavirus</taxon>
        <taxon>Emdodecavirus M12</taxon>
    </lineage>
</organism>
<accession>S5M6Y2</accession>
<dbReference type="Proteomes" id="UP000015089">
    <property type="component" value="Segment"/>
</dbReference>
<evidence type="ECO:0000313" key="2">
    <source>
        <dbReference type="Proteomes" id="UP000015089"/>
    </source>
</evidence>